<keyword evidence="1" id="KW-0808">Transferase</keyword>
<sequence>MDAFVLLSRSEGLPNVLFKAMAMEVPAICTPVGGIPAVIEPEHNGLLVPLHNVQATVPAVRRLIDDRALASPLGQAGREHVERHHSFDRRTERLCETYRRLMGPEIARPSR</sequence>
<dbReference type="Proteomes" id="UP000215086">
    <property type="component" value="Chromosome"/>
</dbReference>
<dbReference type="GO" id="GO:0016757">
    <property type="term" value="F:glycosyltransferase activity"/>
    <property type="evidence" value="ECO:0007669"/>
    <property type="project" value="TreeGrafter"/>
</dbReference>
<organism evidence="1 2">
    <name type="scientific">Thermogutta terrifontis</name>
    <dbReference type="NCBI Taxonomy" id="1331910"/>
    <lineage>
        <taxon>Bacteria</taxon>
        <taxon>Pseudomonadati</taxon>
        <taxon>Planctomycetota</taxon>
        <taxon>Planctomycetia</taxon>
        <taxon>Pirellulales</taxon>
        <taxon>Thermoguttaceae</taxon>
        <taxon>Thermogutta</taxon>
    </lineage>
</organism>
<keyword evidence="2" id="KW-1185">Reference proteome</keyword>
<name>A0A286RDU2_9BACT</name>
<reference evidence="1 2" key="1">
    <citation type="journal article" name="Front. Microbiol.">
        <title>Sugar Metabolism of the First Thermophilic Planctomycete Thermogutta terrifontis: Comparative Genomic and Transcriptomic Approaches.</title>
        <authorList>
            <person name="Elcheninov A.G."/>
            <person name="Menzel P."/>
            <person name="Gudbergsdottir S.R."/>
            <person name="Slesarev A.I."/>
            <person name="Kadnikov V.V."/>
            <person name="Krogh A."/>
            <person name="Bonch-Osmolovskaya E.A."/>
            <person name="Peng X."/>
            <person name="Kublanov I.V."/>
        </authorList>
    </citation>
    <scope>NUCLEOTIDE SEQUENCE [LARGE SCALE GENOMIC DNA]</scope>
    <source>
        <strain evidence="1 2">R1</strain>
    </source>
</reference>
<gene>
    <name evidence="1" type="ORF">THTE_1532</name>
</gene>
<proteinExistence type="predicted"/>
<dbReference type="Pfam" id="PF13692">
    <property type="entry name" value="Glyco_trans_1_4"/>
    <property type="match status" value="1"/>
</dbReference>
<accession>A0A286RDU2</accession>
<dbReference type="AlphaFoldDB" id="A0A286RDU2"/>
<dbReference type="PANTHER" id="PTHR45947">
    <property type="entry name" value="SULFOQUINOVOSYL TRANSFERASE SQD2"/>
    <property type="match status" value="1"/>
</dbReference>
<evidence type="ECO:0000313" key="1">
    <source>
        <dbReference type="EMBL" id="ASV74134.1"/>
    </source>
</evidence>
<evidence type="ECO:0000313" key="2">
    <source>
        <dbReference type="Proteomes" id="UP000215086"/>
    </source>
</evidence>
<protein>
    <submittedName>
        <fullName evidence="1">Glycosyl transferase, group 1 family protein</fullName>
    </submittedName>
</protein>
<dbReference type="Gene3D" id="3.40.50.2000">
    <property type="entry name" value="Glycogen Phosphorylase B"/>
    <property type="match status" value="2"/>
</dbReference>
<dbReference type="SUPFAM" id="SSF53756">
    <property type="entry name" value="UDP-Glycosyltransferase/glycogen phosphorylase"/>
    <property type="match status" value="1"/>
</dbReference>
<dbReference type="InterPro" id="IPR050194">
    <property type="entry name" value="Glycosyltransferase_grp1"/>
</dbReference>
<dbReference type="PANTHER" id="PTHR45947:SF15">
    <property type="entry name" value="TEICHURONIC ACID BIOSYNTHESIS GLYCOSYLTRANSFERASE TUAC-RELATED"/>
    <property type="match status" value="1"/>
</dbReference>
<dbReference type="EMBL" id="CP018477">
    <property type="protein sequence ID" value="ASV74134.1"/>
    <property type="molecule type" value="Genomic_DNA"/>
</dbReference>
<dbReference type="KEGG" id="ttf:THTE_1532"/>